<dbReference type="AlphaFoldDB" id="Q9X536"/>
<dbReference type="EMBL" id="AF121000">
    <property type="protein sequence ID" value="AAD25055.1"/>
    <property type="molecule type" value="Genomic_DNA"/>
</dbReference>
<accession>Q9X536</accession>
<evidence type="ECO:0000313" key="2">
    <source>
        <dbReference type="EMBL" id="AAD25055.1"/>
    </source>
</evidence>
<geneLocation type="plasmid" evidence="2">
    <name>pAG1</name>
</geneLocation>
<dbReference type="RefSeq" id="WP_010889957.1">
    <property type="nucleotide sequence ID" value="NC_001415.1"/>
</dbReference>
<reference evidence="2" key="2">
    <citation type="submission" date="2001-01" db="EMBL/GenBank/DDBJ databases">
        <authorList>
            <person name="Tauch A."/>
        </authorList>
    </citation>
    <scope>NUCLEOTIDE SEQUENCE</scope>
    <source>
        <strain evidence="2">22243</strain>
        <plasmid evidence="2">pAG1</plasmid>
    </source>
</reference>
<organism evidence="2">
    <name type="scientific">Corynebacterium glutamicum</name>
    <name type="common">Brevibacterium saccharolyticum</name>
    <dbReference type="NCBI Taxonomy" id="1718"/>
    <lineage>
        <taxon>Bacteria</taxon>
        <taxon>Bacillati</taxon>
        <taxon>Actinomycetota</taxon>
        <taxon>Actinomycetes</taxon>
        <taxon>Mycobacteriales</taxon>
        <taxon>Corynebacteriaceae</taxon>
        <taxon>Corynebacterium</taxon>
    </lineage>
</organism>
<protein>
    <submittedName>
        <fullName evidence="2">Yag1A</fullName>
    </submittedName>
</protein>
<evidence type="ECO:0000256" key="1">
    <source>
        <dbReference type="SAM" id="Phobius"/>
    </source>
</evidence>
<feature type="transmembrane region" description="Helical" evidence="1">
    <location>
        <begin position="12"/>
        <end position="35"/>
    </location>
</feature>
<keyword evidence="1" id="KW-1133">Transmembrane helix</keyword>
<keyword evidence="1" id="KW-0472">Membrane</keyword>
<reference evidence="2" key="1">
    <citation type="journal article" date="2000" name="Plasmid">
        <title>TetZ, a new tetracycline resistance determinant discovered in gram-positive bacteria, shows high homology to gram-negative regulated efflux systems.</title>
        <authorList>
            <person name="Tauch A."/>
            <person name="Puhler A."/>
            <person name="Kalinowski J."/>
            <person name="Thierbach G."/>
        </authorList>
    </citation>
    <scope>NUCLEOTIDE SEQUENCE</scope>
    <source>
        <strain evidence="2">22243</strain>
    </source>
</reference>
<proteinExistence type="predicted"/>
<name>Q9X536_CORGT</name>
<feature type="transmembrane region" description="Helical" evidence="1">
    <location>
        <begin position="41"/>
        <end position="59"/>
    </location>
</feature>
<keyword evidence="2" id="KW-0614">Plasmid</keyword>
<sequence>MSDKKKLPMAWPHMVVSLLCAGVAAGAIVALWLGRMERGETFAVMVYCFIISGIEFWAFNKIADRRQAEIADRLYRDDESMP</sequence>
<keyword evidence="1" id="KW-0812">Transmembrane</keyword>